<gene>
    <name evidence="3" type="ORF">HOLleu_31162</name>
</gene>
<proteinExistence type="predicted"/>
<comment type="caution">
    <text evidence="3">The sequence shown here is derived from an EMBL/GenBank/DDBJ whole genome shotgun (WGS) entry which is preliminary data.</text>
</comment>
<keyword evidence="1" id="KW-0472">Membrane</keyword>
<name>A0A9Q1H0J3_HOLLE</name>
<evidence type="ECO:0000256" key="2">
    <source>
        <dbReference type="SAM" id="SignalP"/>
    </source>
</evidence>
<dbReference type="Proteomes" id="UP001152320">
    <property type="component" value="Chromosome 15"/>
</dbReference>
<accession>A0A9Q1H0J3</accession>
<feature type="chain" id="PRO_5040162071" evidence="2">
    <location>
        <begin position="23"/>
        <end position="234"/>
    </location>
</feature>
<keyword evidence="2" id="KW-0732">Signal</keyword>
<evidence type="ECO:0000313" key="4">
    <source>
        <dbReference type="Proteomes" id="UP001152320"/>
    </source>
</evidence>
<protein>
    <submittedName>
        <fullName evidence="3">Uncharacterized protein</fullName>
    </submittedName>
</protein>
<evidence type="ECO:0000313" key="3">
    <source>
        <dbReference type="EMBL" id="KAJ8028813.1"/>
    </source>
</evidence>
<keyword evidence="1" id="KW-0812">Transmembrane</keyword>
<dbReference type="EMBL" id="JAIZAY010000015">
    <property type="protein sequence ID" value="KAJ8028813.1"/>
    <property type="molecule type" value="Genomic_DNA"/>
</dbReference>
<keyword evidence="4" id="KW-1185">Reference proteome</keyword>
<sequence length="234" mass="26112">MKRKLLFLLLLWLGTKLKLAYGFQLQTFHFPIQPGAKSNLTAVPNKVFQVCRPGWDINDRLVCRHSNYKAILLHLGRKTSLQEGWQVFCPMGQLQSGSCQVTPPDSQCMMGGLSYVGNICDFTKFHEPQDDALSNQTSDPDENRNFVKYIAIGIFVGAFLFPCGLGLCCYYCGEDPDDSEQLEVNDNQVICIEHTISVVGRNPSTSASEIELQNSEVTPPTYEACNEAADTEED</sequence>
<dbReference type="AlphaFoldDB" id="A0A9Q1H0J3"/>
<evidence type="ECO:0000256" key="1">
    <source>
        <dbReference type="SAM" id="Phobius"/>
    </source>
</evidence>
<feature type="signal peptide" evidence="2">
    <location>
        <begin position="1"/>
        <end position="22"/>
    </location>
</feature>
<feature type="transmembrane region" description="Helical" evidence="1">
    <location>
        <begin position="149"/>
        <end position="172"/>
    </location>
</feature>
<keyword evidence="1" id="KW-1133">Transmembrane helix</keyword>
<reference evidence="3" key="1">
    <citation type="submission" date="2021-10" db="EMBL/GenBank/DDBJ databases">
        <title>Tropical sea cucumber genome reveals ecological adaptation and Cuvierian tubules defense mechanism.</title>
        <authorList>
            <person name="Chen T."/>
        </authorList>
    </citation>
    <scope>NUCLEOTIDE SEQUENCE</scope>
    <source>
        <strain evidence="3">Nanhai2018</strain>
        <tissue evidence="3">Muscle</tissue>
    </source>
</reference>
<organism evidence="3 4">
    <name type="scientific">Holothuria leucospilota</name>
    <name type="common">Black long sea cucumber</name>
    <name type="synonym">Mertensiothuria leucospilota</name>
    <dbReference type="NCBI Taxonomy" id="206669"/>
    <lineage>
        <taxon>Eukaryota</taxon>
        <taxon>Metazoa</taxon>
        <taxon>Echinodermata</taxon>
        <taxon>Eleutherozoa</taxon>
        <taxon>Echinozoa</taxon>
        <taxon>Holothuroidea</taxon>
        <taxon>Aspidochirotacea</taxon>
        <taxon>Aspidochirotida</taxon>
        <taxon>Holothuriidae</taxon>
        <taxon>Holothuria</taxon>
    </lineage>
</organism>